<accession>A0A401NKT2</accession>
<dbReference type="OrthoDB" id="527209at2759"/>
<evidence type="ECO:0000313" key="3">
    <source>
        <dbReference type="EMBL" id="GCB61462.1"/>
    </source>
</evidence>
<feature type="non-terminal residue" evidence="3">
    <location>
        <position position="1"/>
    </location>
</feature>
<dbReference type="OMA" id="MLAHERW"/>
<evidence type="ECO:0000259" key="2">
    <source>
        <dbReference type="Pfam" id="PF14977"/>
    </source>
</evidence>
<organism evidence="3 4">
    <name type="scientific">Scyliorhinus torazame</name>
    <name type="common">Cloudy catshark</name>
    <name type="synonym">Catulus torazame</name>
    <dbReference type="NCBI Taxonomy" id="75743"/>
    <lineage>
        <taxon>Eukaryota</taxon>
        <taxon>Metazoa</taxon>
        <taxon>Chordata</taxon>
        <taxon>Craniata</taxon>
        <taxon>Vertebrata</taxon>
        <taxon>Chondrichthyes</taxon>
        <taxon>Elasmobranchii</taxon>
        <taxon>Galeomorphii</taxon>
        <taxon>Galeoidea</taxon>
        <taxon>Carcharhiniformes</taxon>
        <taxon>Scyliorhinidae</taxon>
        <taxon>Scyliorhinus</taxon>
    </lineage>
</organism>
<feature type="region of interest" description="Disordered" evidence="1">
    <location>
        <begin position="1"/>
        <end position="59"/>
    </location>
</feature>
<proteinExistence type="predicted"/>
<dbReference type="InterPro" id="IPR029281">
    <property type="entry name" value="FAM194_C"/>
</dbReference>
<evidence type="ECO:0000256" key="1">
    <source>
        <dbReference type="SAM" id="MobiDB-lite"/>
    </source>
</evidence>
<feature type="compositionally biased region" description="Basic and acidic residues" evidence="1">
    <location>
        <begin position="1"/>
        <end position="21"/>
    </location>
</feature>
<dbReference type="PANTHER" id="PTHR23093:SF18">
    <property type="entry name" value="GLUTAMATE RICH 6"/>
    <property type="match status" value="1"/>
</dbReference>
<dbReference type="PANTHER" id="PTHR23093">
    <property type="entry name" value="SIMILAR TO CHROMOSOME 3 OPEN READING FRAME 20"/>
    <property type="match status" value="1"/>
</dbReference>
<dbReference type="EMBL" id="BFAA01001184">
    <property type="protein sequence ID" value="GCB61462.1"/>
    <property type="molecule type" value="Genomic_DNA"/>
</dbReference>
<comment type="caution">
    <text evidence="3">The sequence shown here is derived from an EMBL/GenBank/DDBJ whole genome shotgun (WGS) entry which is preliminary data.</text>
</comment>
<gene>
    <name evidence="3" type="ORF">scyTo_0004096</name>
</gene>
<dbReference type="Pfam" id="PF14977">
    <property type="entry name" value="FAM194"/>
    <property type="match status" value="1"/>
</dbReference>
<sequence>TWDPPERHRTMSEEGEPERPRTPSPDQEIAVRTQTDYSWLHNRKKEKETDSILEGDVSDATSKGSLDGLIVHSEFIDQDSEKLFRPPLYTLSSVGLPTILAYKQESKQKPIDYKTITAKEMSDWLHNLGELQDVKEYWLWKRNMLVEPLQPSKPTREHKWDQFRESVVSVGFDLCQFCGKNLKPLPTPKQLSTEATETLFCCKQYQDLFEFLMREEDFLRLKAGLEMIDISPHLPFSSLLEREQAKERAAMRLRDREMEKFLKKAKENQRRLSVAPKKVTTIAFHLSTSLDFVTLKEIKEDEDEWENTFTVEGDDTFKWHKDFPSSFTVKHYKNGNKFLTAFPDGMAQIFYPSGNLAILIFTYRQRITCIVQEDRADEPAIQAVFSSYGRCTCYHPNGVIWININAVGGLYLDERGTRVKRWCWRDHLSPLLFAPFKPIFISLNENIGVRILEQEQISITFLAMGKQAKFKVGTKLKLKKVSKELLTNPWITEDELLLQASQLKVRTAINKLCTALNFPNSPKTIPLPLYLVSQQQKLSQLYASIKMEESTEEENGT</sequence>
<evidence type="ECO:0000313" key="4">
    <source>
        <dbReference type="Proteomes" id="UP000288216"/>
    </source>
</evidence>
<dbReference type="Proteomes" id="UP000288216">
    <property type="component" value="Unassembled WGS sequence"/>
</dbReference>
<dbReference type="STRING" id="75743.A0A401NKT2"/>
<reference evidence="3 4" key="1">
    <citation type="journal article" date="2018" name="Nat. Ecol. Evol.">
        <title>Shark genomes provide insights into elasmobranch evolution and the origin of vertebrates.</title>
        <authorList>
            <person name="Hara Y"/>
            <person name="Yamaguchi K"/>
            <person name="Onimaru K"/>
            <person name="Kadota M"/>
            <person name="Koyanagi M"/>
            <person name="Keeley SD"/>
            <person name="Tatsumi K"/>
            <person name="Tanaka K"/>
            <person name="Motone F"/>
            <person name="Kageyama Y"/>
            <person name="Nozu R"/>
            <person name="Adachi N"/>
            <person name="Nishimura O"/>
            <person name="Nakagawa R"/>
            <person name="Tanegashima C"/>
            <person name="Kiyatake I"/>
            <person name="Matsumoto R"/>
            <person name="Murakumo K"/>
            <person name="Nishida K"/>
            <person name="Terakita A"/>
            <person name="Kuratani S"/>
            <person name="Sato K"/>
            <person name="Hyodo S Kuraku.S."/>
        </authorList>
    </citation>
    <scope>NUCLEOTIDE SEQUENCE [LARGE SCALE GENOMIC DNA]</scope>
</reference>
<dbReference type="AlphaFoldDB" id="A0A401NKT2"/>
<feature type="domain" description="FAM194 C-terminal" evidence="2">
    <location>
        <begin position="326"/>
        <end position="524"/>
    </location>
</feature>
<keyword evidence="4" id="KW-1185">Reference proteome</keyword>
<protein>
    <recommendedName>
        <fullName evidence="2">FAM194 C-terminal domain-containing protein</fullName>
    </recommendedName>
</protein>
<name>A0A401NKT2_SCYTO</name>